<protein>
    <recommendedName>
        <fullName evidence="3">DUF3221 domain-containing protein</fullName>
    </recommendedName>
</protein>
<evidence type="ECO:0008006" key="3">
    <source>
        <dbReference type="Google" id="ProtNLM"/>
    </source>
</evidence>
<sequence length="122" mass="14058">MKVNKWILLCLLILSIFLSFTMGFYVGKHSNNENYYESFYANIIRNENGTLHITGIPENDINHRGEFTIAHNNIDHVYNVTSKKINIVELSVGSQIRVIYDGMVLESYPAQITHVLKIEQVE</sequence>
<evidence type="ECO:0000313" key="2">
    <source>
        <dbReference type="Proteomes" id="UP000219252"/>
    </source>
</evidence>
<gene>
    <name evidence="1" type="ORF">SAMN05877842_10283</name>
</gene>
<dbReference type="OrthoDB" id="2735868at2"/>
<dbReference type="InterPro" id="IPR021598">
    <property type="entry name" value="DUF3221"/>
</dbReference>
<dbReference type="RefSeq" id="WP_097148176.1">
    <property type="nucleotide sequence ID" value="NZ_OBQC01000002.1"/>
</dbReference>
<keyword evidence="2" id="KW-1185">Reference proteome</keyword>
<evidence type="ECO:0000313" key="1">
    <source>
        <dbReference type="EMBL" id="SOC36066.1"/>
    </source>
</evidence>
<name>A0A285U6A0_9BACL</name>
<dbReference type="Pfam" id="PF11518">
    <property type="entry name" value="DUF3221"/>
    <property type="match status" value="1"/>
</dbReference>
<reference evidence="2" key="1">
    <citation type="submission" date="2017-08" db="EMBL/GenBank/DDBJ databases">
        <authorList>
            <person name="Varghese N."/>
            <person name="Submissions S."/>
        </authorList>
    </citation>
    <scope>NUCLEOTIDE SEQUENCE [LARGE SCALE GENOMIC DNA]</scope>
    <source>
        <strain evidence="2">JC23</strain>
    </source>
</reference>
<dbReference type="AlphaFoldDB" id="A0A285U6A0"/>
<proteinExistence type="predicted"/>
<accession>A0A285U6A0</accession>
<dbReference type="Proteomes" id="UP000219252">
    <property type="component" value="Unassembled WGS sequence"/>
</dbReference>
<dbReference type="EMBL" id="OBQC01000002">
    <property type="protein sequence ID" value="SOC36066.1"/>
    <property type="molecule type" value="Genomic_DNA"/>
</dbReference>
<organism evidence="1 2">
    <name type="scientific">Ureibacillus acetophenoni</name>
    <dbReference type="NCBI Taxonomy" id="614649"/>
    <lineage>
        <taxon>Bacteria</taxon>
        <taxon>Bacillati</taxon>
        <taxon>Bacillota</taxon>
        <taxon>Bacilli</taxon>
        <taxon>Bacillales</taxon>
        <taxon>Caryophanaceae</taxon>
        <taxon>Ureibacillus</taxon>
    </lineage>
</organism>